<evidence type="ECO:0000256" key="7">
    <source>
        <dbReference type="ARBA" id="ARBA00022763"/>
    </source>
</evidence>
<comment type="similarity">
    <text evidence="2">Belongs to the MGMT family.</text>
</comment>
<keyword evidence="7" id="KW-0227">DNA damage</keyword>
<dbReference type="PROSITE" id="PS00374">
    <property type="entry name" value="MGMT"/>
    <property type="match status" value="1"/>
</dbReference>
<sequence length="194" mass="20240">MNTTPHAGEPLTYYLLDGPLTSALAAFRPSTGALVYLGLARDKAKLRKALARDFAQLARRSGSAHPLRHGGDPRNAPAGVAAACEAIVALISGGDASPPLVPTEYLFGTPFQRRVWDAMARIPRGETRTYGALAAEVGRPRAARAVGQACGANQLALVVPCHRVLPVGGTPGAFRWGAALKQQLLSAERAGKAA</sequence>
<dbReference type="PANTHER" id="PTHR10815:SF13">
    <property type="entry name" value="METHYLATED-DNA--PROTEIN-CYSTEINE METHYLTRANSFERASE"/>
    <property type="match status" value="1"/>
</dbReference>
<keyword evidence="8" id="KW-0234">DNA repair</keyword>
<reference evidence="15 16" key="1">
    <citation type="journal article" date="2023" name="Elife">
        <title>Identification of key yeast species and microbe-microbe interactions impacting larval growth of Drosophila in the wild.</title>
        <authorList>
            <person name="Mure A."/>
            <person name="Sugiura Y."/>
            <person name="Maeda R."/>
            <person name="Honda K."/>
            <person name="Sakurai N."/>
            <person name="Takahashi Y."/>
            <person name="Watada M."/>
            <person name="Katoh T."/>
            <person name="Gotoh A."/>
            <person name="Gotoh Y."/>
            <person name="Taniguchi I."/>
            <person name="Nakamura K."/>
            <person name="Hayashi T."/>
            <person name="Katayama T."/>
            <person name="Uemura T."/>
            <person name="Hattori Y."/>
        </authorList>
    </citation>
    <scope>NUCLEOTIDE SEQUENCE [LARGE SCALE GENOMIC DNA]</scope>
    <source>
        <strain evidence="15 16">KH-74</strain>
    </source>
</reference>
<feature type="transmembrane region" description="Helical" evidence="13">
    <location>
        <begin position="20"/>
        <end position="39"/>
    </location>
</feature>
<dbReference type="InterPro" id="IPR036217">
    <property type="entry name" value="MethylDNA_cys_MeTrfase_DNAb"/>
</dbReference>
<dbReference type="NCBIfam" id="TIGR00589">
    <property type="entry name" value="ogt"/>
    <property type="match status" value="1"/>
</dbReference>
<evidence type="ECO:0000256" key="13">
    <source>
        <dbReference type="SAM" id="Phobius"/>
    </source>
</evidence>
<dbReference type="SUPFAM" id="SSF46767">
    <property type="entry name" value="Methylated DNA-protein cysteine methyltransferase, C-terminal domain"/>
    <property type="match status" value="1"/>
</dbReference>
<dbReference type="PANTHER" id="PTHR10815">
    <property type="entry name" value="METHYLATED-DNA--PROTEIN-CYSTEINE METHYLTRANSFERASE"/>
    <property type="match status" value="1"/>
</dbReference>
<name>A0AAV5RVF1_MAUHU</name>
<dbReference type="EC" id="2.1.1.63" evidence="3"/>
<gene>
    <name evidence="15" type="ORF">DAKH74_020160</name>
</gene>
<proteinExistence type="inferred from homology"/>
<keyword evidence="16" id="KW-1185">Reference proteome</keyword>
<comment type="catalytic activity">
    <reaction evidence="1">
        <text>a 4-O-methyl-thymidine in DNA + L-cysteinyl-[protein] = a thymidine in DNA + S-methyl-L-cysteinyl-[protein]</text>
        <dbReference type="Rhea" id="RHEA:53428"/>
        <dbReference type="Rhea" id="RHEA-COMP:10131"/>
        <dbReference type="Rhea" id="RHEA-COMP:10132"/>
        <dbReference type="Rhea" id="RHEA-COMP:13555"/>
        <dbReference type="Rhea" id="RHEA-COMP:13556"/>
        <dbReference type="ChEBI" id="CHEBI:29950"/>
        <dbReference type="ChEBI" id="CHEBI:82612"/>
        <dbReference type="ChEBI" id="CHEBI:137386"/>
        <dbReference type="ChEBI" id="CHEBI:137387"/>
        <dbReference type="EC" id="2.1.1.63"/>
    </reaction>
</comment>
<dbReference type="Gene3D" id="1.10.10.10">
    <property type="entry name" value="Winged helix-like DNA-binding domain superfamily/Winged helix DNA-binding domain"/>
    <property type="match status" value="1"/>
</dbReference>
<dbReference type="InterPro" id="IPR014048">
    <property type="entry name" value="MethylDNA_cys_MeTrfase_DNA-bd"/>
</dbReference>
<evidence type="ECO:0000256" key="8">
    <source>
        <dbReference type="ARBA" id="ARBA00023204"/>
    </source>
</evidence>
<dbReference type="FunFam" id="1.10.10.10:FF:000214">
    <property type="entry name" value="Methylated-DNA--protein-cysteine methyltransferase"/>
    <property type="match status" value="1"/>
</dbReference>
<comment type="catalytic activity">
    <reaction evidence="12">
        <text>a 6-O-methyl-2'-deoxyguanosine in DNA + L-cysteinyl-[protein] = S-methyl-L-cysteinyl-[protein] + a 2'-deoxyguanosine in DNA</text>
        <dbReference type="Rhea" id="RHEA:24000"/>
        <dbReference type="Rhea" id="RHEA-COMP:10131"/>
        <dbReference type="Rhea" id="RHEA-COMP:10132"/>
        <dbReference type="Rhea" id="RHEA-COMP:11367"/>
        <dbReference type="Rhea" id="RHEA-COMP:11368"/>
        <dbReference type="ChEBI" id="CHEBI:29950"/>
        <dbReference type="ChEBI" id="CHEBI:82612"/>
        <dbReference type="ChEBI" id="CHEBI:85445"/>
        <dbReference type="ChEBI" id="CHEBI:85448"/>
        <dbReference type="EC" id="2.1.1.63"/>
    </reaction>
</comment>
<dbReference type="AlphaFoldDB" id="A0AAV5RVF1"/>
<evidence type="ECO:0000256" key="5">
    <source>
        <dbReference type="ARBA" id="ARBA00022603"/>
    </source>
</evidence>
<dbReference type="CDD" id="cd06445">
    <property type="entry name" value="ATase"/>
    <property type="match status" value="1"/>
</dbReference>
<evidence type="ECO:0000256" key="1">
    <source>
        <dbReference type="ARBA" id="ARBA00001286"/>
    </source>
</evidence>
<evidence type="ECO:0000256" key="9">
    <source>
        <dbReference type="ARBA" id="ARBA00030795"/>
    </source>
</evidence>
<evidence type="ECO:0000256" key="3">
    <source>
        <dbReference type="ARBA" id="ARBA00011918"/>
    </source>
</evidence>
<evidence type="ECO:0000313" key="15">
    <source>
        <dbReference type="EMBL" id="GMM55400.1"/>
    </source>
</evidence>
<evidence type="ECO:0000256" key="10">
    <source>
        <dbReference type="ARBA" id="ARBA00031621"/>
    </source>
</evidence>
<dbReference type="InterPro" id="IPR001497">
    <property type="entry name" value="MethylDNA_cys_MeTrfase_AS"/>
</dbReference>
<keyword evidence="13" id="KW-1133">Transmembrane helix</keyword>
<dbReference type="GO" id="GO:0032259">
    <property type="term" value="P:methylation"/>
    <property type="evidence" value="ECO:0007669"/>
    <property type="project" value="UniProtKB-KW"/>
</dbReference>
<dbReference type="Proteomes" id="UP001377567">
    <property type="component" value="Unassembled WGS sequence"/>
</dbReference>
<feature type="domain" description="Methylated-DNA-[protein]-cysteine S-methyltransferase DNA binding" evidence="14">
    <location>
        <begin position="110"/>
        <end position="189"/>
    </location>
</feature>
<keyword evidence="13" id="KW-0812">Transmembrane</keyword>
<evidence type="ECO:0000256" key="6">
    <source>
        <dbReference type="ARBA" id="ARBA00022679"/>
    </source>
</evidence>
<dbReference type="InterPro" id="IPR036388">
    <property type="entry name" value="WH-like_DNA-bd_sf"/>
</dbReference>
<accession>A0AAV5RVF1</accession>
<keyword evidence="6" id="KW-0808">Transferase</keyword>
<evidence type="ECO:0000256" key="12">
    <source>
        <dbReference type="ARBA" id="ARBA00049348"/>
    </source>
</evidence>
<evidence type="ECO:0000256" key="2">
    <source>
        <dbReference type="ARBA" id="ARBA00008711"/>
    </source>
</evidence>
<evidence type="ECO:0000256" key="11">
    <source>
        <dbReference type="ARBA" id="ARBA00033095"/>
    </source>
</evidence>
<dbReference type="Pfam" id="PF01035">
    <property type="entry name" value="DNA_binding_1"/>
    <property type="match status" value="1"/>
</dbReference>
<keyword evidence="5 15" id="KW-0489">Methyltransferase</keyword>
<dbReference type="GO" id="GO:0003908">
    <property type="term" value="F:methylated-DNA-[protein]-cysteine S-methyltransferase activity"/>
    <property type="evidence" value="ECO:0007669"/>
    <property type="project" value="UniProtKB-EC"/>
</dbReference>
<comment type="caution">
    <text evidence="15">The sequence shown here is derived from an EMBL/GenBank/DDBJ whole genome shotgun (WGS) entry which is preliminary data.</text>
</comment>
<dbReference type="GO" id="GO:0006281">
    <property type="term" value="P:DNA repair"/>
    <property type="evidence" value="ECO:0007669"/>
    <property type="project" value="UniProtKB-KW"/>
</dbReference>
<dbReference type="EMBL" id="BTGD01000005">
    <property type="protein sequence ID" value="GMM55400.1"/>
    <property type="molecule type" value="Genomic_DNA"/>
</dbReference>
<organism evidence="15 16">
    <name type="scientific">Maudiozyma humilis</name>
    <name type="common">Sour dough yeast</name>
    <name type="synonym">Kazachstania humilis</name>
    <dbReference type="NCBI Taxonomy" id="51915"/>
    <lineage>
        <taxon>Eukaryota</taxon>
        <taxon>Fungi</taxon>
        <taxon>Dikarya</taxon>
        <taxon>Ascomycota</taxon>
        <taxon>Saccharomycotina</taxon>
        <taxon>Saccharomycetes</taxon>
        <taxon>Saccharomycetales</taxon>
        <taxon>Saccharomycetaceae</taxon>
        <taxon>Maudiozyma</taxon>
    </lineage>
</organism>
<evidence type="ECO:0000259" key="14">
    <source>
        <dbReference type="Pfam" id="PF01035"/>
    </source>
</evidence>
<keyword evidence="13" id="KW-0472">Membrane</keyword>
<evidence type="ECO:0000256" key="4">
    <source>
        <dbReference type="ARBA" id="ARBA00015377"/>
    </source>
</evidence>
<protein>
    <recommendedName>
        <fullName evidence="4">Methylated-DNA--protein-cysteine methyltransferase</fullName>
        <ecNumber evidence="3">2.1.1.63</ecNumber>
    </recommendedName>
    <alternativeName>
        <fullName evidence="9">6-O-methylguanine-DNA methyltransferase</fullName>
    </alternativeName>
    <alternativeName>
        <fullName evidence="11">DNA repair MTase</fullName>
    </alternativeName>
    <alternativeName>
        <fullName evidence="10">O-6-methylguanine-DNA-alkyltransferase</fullName>
    </alternativeName>
</protein>
<evidence type="ECO:0000313" key="16">
    <source>
        <dbReference type="Proteomes" id="UP001377567"/>
    </source>
</evidence>